<sequence>MFNWGNKLSSFYNSPGITNSYFQTTRMQNIGFSLVYGFGKIKATDDDLVNKKAESKKIKKSSL</sequence>
<reference evidence="1" key="1">
    <citation type="submission" date="2011-09" db="EMBL/GenBank/DDBJ databases">
        <title>The permanent draft genome of Mucilaginibacter paludis DSM 18603.</title>
        <authorList>
            <consortium name="US DOE Joint Genome Institute (JGI-PGF)"/>
            <person name="Lucas S."/>
            <person name="Han J."/>
            <person name="Lapidus A."/>
            <person name="Bruce D."/>
            <person name="Goodwin L."/>
            <person name="Pitluck S."/>
            <person name="Peters L."/>
            <person name="Kyrpides N."/>
            <person name="Mavromatis K."/>
            <person name="Ivanova N."/>
            <person name="Mikhailova N."/>
            <person name="Held B."/>
            <person name="Detter J.C."/>
            <person name="Tapia R."/>
            <person name="Han C."/>
            <person name="Land M."/>
            <person name="Hauser L."/>
            <person name="Markowitz V."/>
            <person name="Cheng J.-F."/>
            <person name="Hugenholtz P."/>
            <person name="Woyke T."/>
            <person name="Wu D."/>
            <person name="Tindall B."/>
            <person name="Brambilla E."/>
            <person name="Klenk H.-P."/>
            <person name="Eisen J.A."/>
        </authorList>
    </citation>
    <scope>NUCLEOTIDE SEQUENCE [LARGE SCALE GENOMIC DNA]</scope>
    <source>
        <strain evidence="1">DSM 18603</strain>
    </source>
</reference>
<dbReference type="Proteomes" id="UP000002774">
    <property type="component" value="Chromosome"/>
</dbReference>
<evidence type="ECO:0000313" key="1">
    <source>
        <dbReference type="EMBL" id="EHQ27085.1"/>
    </source>
</evidence>
<proteinExistence type="predicted"/>
<dbReference type="HOGENOM" id="CLU_2880979_0_0_10"/>
<dbReference type="AlphaFoldDB" id="H1YC07"/>
<evidence type="ECO:0000313" key="2">
    <source>
        <dbReference type="Proteomes" id="UP000002774"/>
    </source>
</evidence>
<name>H1YC07_9SPHI</name>
<organism evidence="1 2">
    <name type="scientific">Mucilaginibacter paludis DSM 18603</name>
    <dbReference type="NCBI Taxonomy" id="714943"/>
    <lineage>
        <taxon>Bacteria</taxon>
        <taxon>Pseudomonadati</taxon>
        <taxon>Bacteroidota</taxon>
        <taxon>Sphingobacteriia</taxon>
        <taxon>Sphingobacteriales</taxon>
        <taxon>Sphingobacteriaceae</taxon>
        <taxon>Mucilaginibacter</taxon>
    </lineage>
</organism>
<gene>
    <name evidence="1" type="ORF">Mucpa_2978</name>
</gene>
<keyword evidence="2" id="KW-1185">Reference proteome</keyword>
<dbReference type="EMBL" id="CM001403">
    <property type="protein sequence ID" value="EHQ27085.1"/>
    <property type="molecule type" value="Genomic_DNA"/>
</dbReference>
<accession>H1YC07</accession>
<protein>
    <submittedName>
        <fullName evidence="1">Uncharacterized protein</fullName>
    </submittedName>
</protein>